<comment type="caution">
    <text evidence="2">The sequence shown here is derived from an EMBL/GenBank/DDBJ whole genome shotgun (WGS) entry which is preliminary data.</text>
</comment>
<evidence type="ECO:0000313" key="3">
    <source>
        <dbReference type="Proteomes" id="UP000036426"/>
    </source>
</evidence>
<keyword evidence="2" id="KW-0449">Lipoprotein</keyword>
<dbReference type="Proteomes" id="UP000036426">
    <property type="component" value="Unassembled WGS sequence"/>
</dbReference>
<evidence type="ECO:0000313" key="2">
    <source>
        <dbReference type="EMBL" id="KLV01726.1"/>
    </source>
</evidence>
<organism evidence="2 3">
    <name type="scientific">Photobacterium aphoticum</name>
    <dbReference type="NCBI Taxonomy" id="754436"/>
    <lineage>
        <taxon>Bacteria</taxon>
        <taxon>Pseudomonadati</taxon>
        <taxon>Pseudomonadota</taxon>
        <taxon>Gammaproteobacteria</taxon>
        <taxon>Vibrionales</taxon>
        <taxon>Vibrionaceae</taxon>
        <taxon>Photobacterium</taxon>
    </lineage>
</organism>
<feature type="signal peptide" evidence="1">
    <location>
        <begin position="1"/>
        <end position="25"/>
    </location>
</feature>
<name>A0A0J1GQ18_9GAMM</name>
<dbReference type="AlphaFoldDB" id="A0A0J1GQ18"/>
<evidence type="ECO:0000256" key="1">
    <source>
        <dbReference type="SAM" id="SignalP"/>
    </source>
</evidence>
<dbReference type="EMBL" id="LDOV01000010">
    <property type="protein sequence ID" value="KLV01726.1"/>
    <property type="molecule type" value="Genomic_DNA"/>
</dbReference>
<keyword evidence="3" id="KW-1185">Reference proteome</keyword>
<feature type="chain" id="PRO_5005252345" evidence="1">
    <location>
        <begin position="26"/>
        <end position="263"/>
    </location>
</feature>
<dbReference type="PATRIC" id="fig|754436.4.peg.981"/>
<gene>
    <name evidence="2" type="ORF">ABT58_04610</name>
</gene>
<sequence length="263" mass="29009">MKRSLVMKRTILAITIALMVAPAHASWEKFKESASELGSTLSESSKQAWEGVTEFSKETWDMVSEWGADTYNKAGEWTDESIETSKEWLNAADAKLAEMLNPDTPEEARLALNTMADTALIRLFNDEPSAKLLFDHAYGYAVFDSRKFSLMLHTNQGAGVAVDRQNGQRTYMKMFGAGIAAGLGGKFYQQVILFEDKATFDSFITDGWEATSELSAVAGKESAELTAKYNGGMAIYQLGEKGLLLDANISGSKYWVDDDLTQK</sequence>
<protein>
    <submittedName>
        <fullName evidence="2">Lipoprotein</fullName>
    </submittedName>
</protein>
<keyword evidence="1" id="KW-0732">Signal</keyword>
<accession>A0A0J1GQ18</accession>
<reference evidence="2 3" key="1">
    <citation type="submission" date="2015-05" db="EMBL/GenBank/DDBJ databases">
        <title>Photobacterium galathea sp. nov.</title>
        <authorList>
            <person name="Machado H."/>
            <person name="Gram L."/>
        </authorList>
    </citation>
    <scope>NUCLEOTIDE SEQUENCE [LARGE SCALE GENOMIC DNA]</scope>
    <source>
        <strain evidence="2 3">DSM 25995</strain>
    </source>
</reference>
<proteinExistence type="predicted"/>